<comment type="caution">
    <text evidence="1">The sequence shown here is derived from an EMBL/GenBank/DDBJ whole genome shotgun (WGS) entry which is preliminary data.</text>
</comment>
<sequence length="659" mass="77179">MIFEDIASFVKANLKLNLSNVVKTVSLIINSEQVGILEPHKDHIYKKKVPFKSIHDKIKIEIQKCDSNEILDILEVTLEEIIPGIKFSRFNNFPNTKISAKFEIKIPLYPLDAYILNYFCLSIFYYPDKLNDIVNTIANEIILYDPNHNQRQLDSLYFASAIIYLFRESSDISDTVLNLIPMGILEPLFFKKEIFQFKQLFLDEFRDTLIYINQKNEANILVEKMMKAFLQCTNNFITNLEEKLFEFILNDKLHSVGDIQDFLLSDYYSLIEFHVRLEDQHKKKETDDANYNGMVTTINALFRKFKKDEEKSDLFENVFLYVDLSPEWNIPMIDKKDQLLTSEKEGTLEFKSKFILFTEEKTNIKIRIPYKIIDSYFNEGGCSAKGLSNPNATKESTYPNSNQESHSFTIYADSDEVKQLLDQINTQPDFCSSDSYCIIIYDGAQLYTFKNLNKENGERCIKLLKQYTKKQPNDSFRETLRKKWKKDQMFVLQTESFKGLVSEPGTKVKIILDNLLCKDTYALSDIIILQNSCIRYEDVAIDTLDQIKSKWKLYLSKNKSEMQKLQLIKVTKKIFSEKVVVSSKKLFKELMDWIDSLQYTSYILVDWTKVGQKANKMVQKMKNYSIVNVHQIKPNDAGDYFNEELIKPYLTKYTQLPNE</sequence>
<dbReference type="EMBL" id="JAPFFF010000015">
    <property type="protein sequence ID" value="KAK8866944.1"/>
    <property type="molecule type" value="Genomic_DNA"/>
</dbReference>
<dbReference type="Proteomes" id="UP001470230">
    <property type="component" value="Unassembled WGS sequence"/>
</dbReference>
<organism evidence="1 2">
    <name type="scientific">Tritrichomonas musculus</name>
    <dbReference type="NCBI Taxonomy" id="1915356"/>
    <lineage>
        <taxon>Eukaryota</taxon>
        <taxon>Metamonada</taxon>
        <taxon>Parabasalia</taxon>
        <taxon>Tritrichomonadida</taxon>
        <taxon>Tritrichomonadidae</taxon>
        <taxon>Tritrichomonas</taxon>
    </lineage>
</organism>
<keyword evidence="2" id="KW-1185">Reference proteome</keyword>
<evidence type="ECO:0000313" key="1">
    <source>
        <dbReference type="EMBL" id="KAK8866944.1"/>
    </source>
</evidence>
<gene>
    <name evidence="1" type="ORF">M9Y10_009913</name>
</gene>
<reference evidence="1 2" key="1">
    <citation type="submission" date="2024-04" db="EMBL/GenBank/DDBJ databases">
        <title>Tritrichomonas musculus Genome.</title>
        <authorList>
            <person name="Alves-Ferreira E."/>
            <person name="Grigg M."/>
            <person name="Lorenzi H."/>
            <person name="Galac M."/>
        </authorList>
    </citation>
    <scope>NUCLEOTIDE SEQUENCE [LARGE SCALE GENOMIC DNA]</scope>
    <source>
        <strain evidence="1 2">EAF2021</strain>
    </source>
</reference>
<accession>A0ABR2IPV4</accession>
<evidence type="ECO:0000313" key="2">
    <source>
        <dbReference type="Proteomes" id="UP001470230"/>
    </source>
</evidence>
<proteinExistence type="predicted"/>
<name>A0ABR2IPV4_9EUKA</name>
<protein>
    <submittedName>
        <fullName evidence="1">Uncharacterized protein</fullName>
    </submittedName>
</protein>